<dbReference type="InterPro" id="IPR002300">
    <property type="entry name" value="aa-tRNA-synth_Ia"/>
</dbReference>
<evidence type="ECO:0000259" key="12">
    <source>
        <dbReference type="Pfam" id="PF00133"/>
    </source>
</evidence>
<dbReference type="Pfam" id="PF13603">
    <property type="entry name" value="tRNA-synt_1_2"/>
    <property type="match status" value="1"/>
</dbReference>
<evidence type="ECO:0000256" key="2">
    <source>
        <dbReference type="ARBA" id="ARBA00013169"/>
    </source>
</evidence>
<dbReference type="PRINTS" id="PR00986">
    <property type="entry name" value="TRNASYNTHVAL"/>
</dbReference>
<dbReference type="InterPro" id="IPR014729">
    <property type="entry name" value="Rossmann-like_a/b/a_fold"/>
</dbReference>
<dbReference type="GO" id="GO:0009791">
    <property type="term" value="P:post-embryonic development"/>
    <property type="evidence" value="ECO:0007669"/>
    <property type="project" value="UniProtKB-ARBA"/>
</dbReference>
<evidence type="ECO:0000313" key="14">
    <source>
        <dbReference type="EMBL" id="GFH12175.1"/>
    </source>
</evidence>
<evidence type="ECO:0000256" key="11">
    <source>
        <dbReference type="SAM" id="MobiDB-lite"/>
    </source>
</evidence>
<reference evidence="14 15" key="1">
    <citation type="submission" date="2020-02" db="EMBL/GenBank/DDBJ databases">
        <title>Draft genome sequence of Haematococcus lacustris strain NIES-144.</title>
        <authorList>
            <person name="Morimoto D."/>
            <person name="Nakagawa S."/>
            <person name="Yoshida T."/>
            <person name="Sawayama S."/>
        </authorList>
    </citation>
    <scope>NUCLEOTIDE SEQUENCE [LARGE SCALE GENOMIC DNA]</scope>
    <source>
        <strain evidence="14 15">NIES-144</strain>
    </source>
</reference>
<sequence length="491" mass="53095">MRSRPGGCASGARSSWGAVRAGPAQMLASGVRPYIVHRVRSAWAALSHSGMGPGATAGAGHMSNSWSAGRLAAGPCRASVASSTTGTVVQEQPPSSETPAAEHQPAPCQAEPTLGAGAAAWPKQELPKNFEAATAEPRIYAWWEQQGYFKPQASAASAEPFVISMPPPNVTGRLHMGHAMFATLQDVMIRTARMRGLNALWVPGTDHAGIATQSVVEKMLAQQGSSRLGLGRQAFEAKVWEWKGQYGGFITEQLRRLGASCDWDRERFTLDQGLSEAVVEAFVRLYDKGLIYKGSYMVNWSPAMLTAVSDLEVDYCEESGFLYFFKYPIVGGENGAFLPVATTRPETILGDTAVAVHPEDPRYQHLIGMECEVPMSGGRRIPVIADSYVDREFGTGALKITPGHDHNDYEIGKRLGLPLINIMNKDATLNAHAGKYAGMERFQARKVLWADLEASGLAIKKDNYTIRCASLGVPKLPFSKSVLGNSFELNH</sequence>
<evidence type="ECO:0000256" key="5">
    <source>
        <dbReference type="ARBA" id="ARBA00022840"/>
    </source>
</evidence>
<evidence type="ECO:0000256" key="10">
    <source>
        <dbReference type="RuleBase" id="RU363035"/>
    </source>
</evidence>
<keyword evidence="3 10" id="KW-0436">Ligase</keyword>
<organism evidence="14 15">
    <name type="scientific">Haematococcus lacustris</name>
    <name type="common">Green alga</name>
    <name type="synonym">Haematococcus pluvialis</name>
    <dbReference type="NCBI Taxonomy" id="44745"/>
    <lineage>
        <taxon>Eukaryota</taxon>
        <taxon>Viridiplantae</taxon>
        <taxon>Chlorophyta</taxon>
        <taxon>core chlorophytes</taxon>
        <taxon>Chlorophyceae</taxon>
        <taxon>CS clade</taxon>
        <taxon>Chlamydomonadales</taxon>
        <taxon>Haematococcaceae</taxon>
        <taxon>Haematococcus</taxon>
    </lineage>
</organism>
<evidence type="ECO:0000256" key="9">
    <source>
        <dbReference type="ARBA" id="ARBA00047552"/>
    </source>
</evidence>
<dbReference type="InterPro" id="IPR009008">
    <property type="entry name" value="Val/Leu/Ile-tRNA-synth_edit"/>
</dbReference>
<comment type="catalytic activity">
    <reaction evidence="9">
        <text>tRNA(Val) + L-valine + ATP = L-valyl-tRNA(Val) + AMP + diphosphate</text>
        <dbReference type="Rhea" id="RHEA:10704"/>
        <dbReference type="Rhea" id="RHEA-COMP:9672"/>
        <dbReference type="Rhea" id="RHEA-COMP:9708"/>
        <dbReference type="ChEBI" id="CHEBI:30616"/>
        <dbReference type="ChEBI" id="CHEBI:33019"/>
        <dbReference type="ChEBI" id="CHEBI:57762"/>
        <dbReference type="ChEBI" id="CHEBI:78442"/>
        <dbReference type="ChEBI" id="CHEBI:78537"/>
        <dbReference type="ChEBI" id="CHEBI:456215"/>
        <dbReference type="EC" id="6.1.1.9"/>
    </reaction>
</comment>
<dbReference type="SUPFAM" id="SSF50677">
    <property type="entry name" value="ValRS/IleRS/LeuRS editing domain"/>
    <property type="match status" value="1"/>
</dbReference>
<dbReference type="InterPro" id="IPR025709">
    <property type="entry name" value="Leu_tRNA-synth_edit"/>
</dbReference>
<evidence type="ECO:0000313" key="15">
    <source>
        <dbReference type="Proteomes" id="UP000485058"/>
    </source>
</evidence>
<evidence type="ECO:0000256" key="6">
    <source>
        <dbReference type="ARBA" id="ARBA00022917"/>
    </source>
</evidence>
<protein>
    <recommendedName>
        <fullName evidence="2">valine--tRNA ligase</fullName>
        <ecNumber evidence="2">6.1.1.9</ecNumber>
    </recommendedName>
    <alternativeName>
        <fullName evidence="8">Valyl-tRNA synthetase</fullName>
    </alternativeName>
</protein>
<dbReference type="PANTHER" id="PTHR11946:SF93">
    <property type="entry name" value="VALINE--TRNA LIGASE, CHLOROPLASTIC_MITOCHONDRIAL 2"/>
    <property type="match status" value="1"/>
</dbReference>
<keyword evidence="4 10" id="KW-0547">Nucleotide-binding</keyword>
<dbReference type="PANTHER" id="PTHR11946">
    <property type="entry name" value="VALYL-TRNA SYNTHETASES"/>
    <property type="match status" value="1"/>
</dbReference>
<dbReference type="AlphaFoldDB" id="A0A699YSD0"/>
<dbReference type="GO" id="GO:0004832">
    <property type="term" value="F:valine-tRNA ligase activity"/>
    <property type="evidence" value="ECO:0007669"/>
    <property type="project" value="UniProtKB-EC"/>
</dbReference>
<dbReference type="GO" id="GO:0005829">
    <property type="term" value="C:cytosol"/>
    <property type="evidence" value="ECO:0007669"/>
    <property type="project" value="TreeGrafter"/>
</dbReference>
<comment type="similarity">
    <text evidence="1 10">Belongs to the class-I aminoacyl-tRNA synthetase family.</text>
</comment>
<dbReference type="Proteomes" id="UP000485058">
    <property type="component" value="Unassembled WGS sequence"/>
</dbReference>
<evidence type="ECO:0000256" key="3">
    <source>
        <dbReference type="ARBA" id="ARBA00022598"/>
    </source>
</evidence>
<evidence type="ECO:0000256" key="1">
    <source>
        <dbReference type="ARBA" id="ARBA00005594"/>
    </source>
</evidence>
<dbReference type="Gene3D" id="3.40.50.620">
    <property type="entry name" value="HUPs"/>
    <property type="match status" value="1"/>
</dbReference>
<evidence type="ECO:0000256" key="7">
    <source>
        <dbReference type="ARBA" id="ARBA00023146"/>
    </source>
</evidence>
<gene>
    <name evidence="14" type="ORF">HaLaN_07812</name>
</gene>
<dbReference type="InterPro" id="IPR001412">
    <property type="entry name" value="aa-tRNA-synth_I_CS"/>
</dbReference>
<evidence type="ECO:0000259" key="13">
    <source>
        <dbReference type="Pfam" id="PF13603"/>
    </source>
</evidence>
<feature type="domain" description="Leucyl-tRNA synthetase editing" evidence="13">
    <location>
        <begin position="368"/>
        <end position="428"/>
    </location>
</feature>
<keyword evidence="15" id="KW-1185">Reference proteome</keyword>
<dbReference type="Pfam" id="PF00133">
    <property type="entry name" value="tRNA-synt_1"/>
    <property type="match status" value="1"/>
</dbReference>
<dbReference type="SUPFAM" id="SSF52374">
    <property type="entry name" value="Nucleotidylyl transferase"/>
    <property type="match status" value="1"/>
</dbReference>
<accession>A0A699YSD0</accession>
<keyword evidence="7 10" id="KW-0030">Aminoacyl-tRNA synthetase</keyword>
<dbReference type="EC" id="6.1.1.9" evidence="2"/>
<feature type="compositionally biased region" description="Polar residues" evidence="11">
    <location>
        <begin position="82"/>
        <end position="98"/>
    </location>
</feature>
<evidence type="ECO:0000256" key="4">
    <source>
        <dbReference type="ARBA" id="ARBA00022741"/>
    </source>
</evidence>
<dbReference type="GO" id="GO:0006438">
    <property type="term" value="P:valyl-tRNA aminoacylation"/>
    <property type="evidence" value="ECO:0007669"/>
    <property type="project" value="InterPro"/>
</dbReference>
<dbReference type="GO" id="GO:0005524">
    <property type="term" value="F:ATP binding"/>
    <property type="evidence" value="ECO:0007669"/>
    <property type="project" value="UniProtKB-KW"/>
</dbReference>
<dbReference type="Gene3D" id="3.90.740.10">
    <property type="entry name" value="Valyl/Leucyl/Isoleucyl-tRNA synthetase, editing domain"/>
    <property type="match status" value="2"/>
</dbReference>
<keyword evidence="6 10" id="KW-0648">Protein biosynthesis</keyword>
<comment type="caution">
    <text evidence="14">The sequence shown here is derived from an EMBL/GenBank/DDBJ whole genome shotgun (WGS) entry which is preliminary data.</text>
</comment>
<proteinExistence type="inferred from homology"/>
<dbReference type="EMBL" id="BLLF01000476">
    <property type="protein sequence ID" value="GFH12175.1"/>
    <property type="molecule type" value="Genomic_DNA"/>
</dbReference>
<name>A0A699YSD0_HAELA</name>
<dbReference type="GO" id="GO:0048608">
    <property type="term" value="P:reproductive structure development"/>
    <property type="evidence" value="ECO:0007669"/>
    <property type="project" value="UniProtKB-ARBA"/>
</dbReference>
<dbReference type="FunFam" id="3.40.50.620:FF:000020">
    <property type="entry name" value="Valine--tRNA ligase, mitochondrial"/>
    <property type="match status" value="1"/>
</dbReference>
<dbReference type="InterPro" id="IPR002303">
    <property type="entry name" value="Valyl-tRNA_ligase"/>
</dbReference>
<evidence type="ECO:0000256" key="8">
    <source>
        <dbReference type="ARBA" id="ARBA00029936"/>
    </source>
</evidence>
<dbReference type="PROSITE" id="PS00178">
    <property type="entry name" value="AA_TRNA_LIGASE_I"/>
    <property type="match status" value="1"/>
</dbReference>
<keyword evidence="5 10" id="KW-0067">ATP-binding</keyword>
<feature type="domain" description="Aminoacyl-tRNA synthetase class Ia" evidence="12">
    <location>
        <begin position="139"/>
        <end position="319"/>
    </location>
</feature>
<feature type="region of interest" description="Disordered" evidence="11">
    <location>
        <begin position="82"/>
        <end position="113"/>
    </location>
</feature>
<dbReference type="GO" id="GO:0002161">
    <property type="term" value="F:aminoacyl-tRNA deacylase activity"/>
    <property type="evidence" value="ECO:0007669"/>
    <property type="project" value="InterPro"/>
</dbReference>